<evidence type="ECO:0000256" key="3">
    <source>
        <dbReference type="ARBA" id="ARBA00022670"/>
    </source>
</evidence>
<keyword evidence="2" id="KW-0134">Cell wall</keyword>
<feature type="active site" description="Charge relay system" evidence="7 8">
    <location>
        <position position="244"/>
    </location>
</feature>
<dbReference type="InterPro" id="IPR015500">
    <property type="entry name" value="Peptidase_S8_subtilisin-rel"/>
</dbReference>
<reference evidence="12" key="2">
    <citation type="journal article" date="2019" name="IMA Fungus">
        <title>Genome sequencing and comparison of five Tilletia species to identify candidate genes for the detection of regulated species infecting wheat.</title>
        <authorList>
            <person name="Nguyen H.D.T."/>
            <person name="Sultana T."/>
            <person name="Kesanakurti P."/>
            <person name="Hambleton S."/>
        </authorList>
    </citation>
    <scope>NUCLEOTIDE SEQUENCE</scope>
    <source>
        <strain evidence="12">DAOMC 238032</strain>
    </source>
</reference>
<dbReference type="InterPro" id="IPR023827">
    <property type="entry name" value="Peptidase_S8_Asp-AS"/>
</dbReference>
<evidence type="ECO:0000256" key="7">
    <source>
        <dbReference type="PIRSR" id="PIRSR615500-1"/>
    </source>
</evidence>
<dbReference type="InterPro" id="IPR050131">
    <property type="entry name" value="Peptidase_S8_subtilisin-like"/>
</dbReference>
<dbReference type="GO" id="GO:0006508">
    <property type="term" value="P:proteolysis"/>
    <property type="evidence" value="ECO:0007669"/>
    <property type="project" value="UniProtKB-KW"/>
</dbReference>
<keyword evidence="2" id="KW-0964">Secreted</keyword>
<dbReference type="Gene3D" id="3.40.50.200">
    <property type="entry name" value="Peptidase S8/S53 domain"/>
    <property type="match status" value="1"/>
</dbReference>
<gene>
    <name evidence="12" type="ORF">A4X03_0g7867</name>
</gene>
<comment type="caution">
    <text evidence="12">The sequence shown here is derived from an EMBL/GenBank/DDBJ whole genome shotgun (WGS) entry which is preliminary data.</text>
</comment>
<evidence type="ECO:0000259" key="10">
    <source>
        <dbReference type="Pfam" id="PF02225"/>
    </source>
</evidence>
<dbReference type="PROSITE" id="PS51892">
    <property type="entry name" value="SUBTILASE"/>
    <property type="match status" value="1"/>
</dbReference>
<dbReference type="InterPro" id="IPR013783">
    <property type="entry name" value="Ig-like_fold"/>
</dbReference>
<dbReference type="EMBL" id="LWDD02002061">
    <property type="protein sequence ID" value="KAE8243105.1"/>
    <property type="molecule type" value="Genomic_DNA"/>
</dbReference>
<dbReference type="Pfam" id="PF02225">
    <property type="entry name" value="PA"/>
    <property type="match status" value="1"/>
</dbReference>
<feature type="domain" description="PA" evidence="10">
    <location>
        <begin position="408"/>
        <end position="480"/>
    </location>
</feature>
<dbReference type="InterPro" id="IPR010435">
    <property type="entry name" value="C5a/SBT2-like_Fn3"/>
</dbReference>
<protein>
    <recommendedName>
        <fullName evidence="14">Peptidase S8/S53 domain-containing protein</fullName>
    </recommendedName>
</protein>
<evidence type="ECO:0008006" key="14">
    <source>
        <dbReference type="Google" id="ProtNLM"/>
    </source>
</evidence>
<dbReference type="PANTHER" id="PTHR43806">
    <property type="entry name" value="PEPTIDASE S8"/>
    <property type="match status" value="1"/>
</dbReference>
<organism evidence="12 13">
    <name type="scientific">Tilletia caries</name>
    <name type="common">wheat bunt fungus</name>
    <dbReference type="NCBI Taxonomy" id="13290"/>
    <lineage>
        <taxon>Eukaryota</taxon>
        <taxon>Fungi</taxon>
        <taxon>Dikarya</taxon>
        <taxon>Basidiomycota</taxon>
        <taxon>Ustilaginomycotina</taxon>
        <taxon>Exobasidiomycetes</taxon>
        <taxon>Tilletiales</taxon>
        <taxon>Tilletiaceae</taxon>
        <taxon>Tilletia</taxon>
    </lineage>
</organism>
<feature type="domain" description="C5a peptidase/Subtilisin-like protease SBT2-like Fn3-like" evidence="11">
    <location>
        <begin position="639"/>
        <end position="745"/>
    </location>
</feature>
<dbReference type="Gene3D" id="3.50.30.30">
    <property type="match status" value="1"/>
</dbReference>
<evidence type="ECO:0000259" key="9">
    <source>
        <dbReference type="Pfam" id="PF00082"/>
    </source>
</evidence>
<comment type="similarity">
    <text evidence="1 8">Belongs to the peptidase S8 family.</text>
</comment>
<dbReference type="GO" id="GO:0005615">
    <property type="term" value="C:extracellular space"/>
    <property type="evidence" value="ECO:0007669"/>
    <property type="project" value="TreeGrafter"/>
</dbReference>
<keyword evidence="6 8" id="KW-0720">Serine protease</keyword>
<dbReference type="InterPro" id="IPR000209">
    <property type="entry name" value="Peptidase_S8/S53_dom"/>
</dbReference>
<evidence type="ECO:0000256" key="6">
    <source>
        <dbReference type="ARBA" id="ARBA00022825"/>
    </source>
</evidence>
<dbReference type="PANTHER" id="PTHR43806:SF66">
    <property type="entry name" value="SERIN ENDOPEPTIDASE"/>
    <property type="match status" value="1"/>
</dbReference>
<keyword evidence="3 8" id="KW-0645">Protease</keyword>
<feature type="active site" description="Charge relay system" evidence="7 8">
    <location>
        <position position="564"/>
    </location>
</feature>
<feature type="domain" description="Peptidase S8/S53" evidence="9">
    <location>
        <begin position="180"/>
        <end position="604"/>
    </location>
</feature>
<evidence type="ECO:0000313" key="13">
    <source>
        <dbReference type="Proteomes" id="UP000077671"/>
    </source>
</evidence>
<accession>A0A177V6Y0</accession>
<evidence type="ECO:0000256" key="4">
    <source>
        <dbReference type="ARBA" id="ARBA00022729"/>
    </source>
</evidence>
<dbReference type="InterPro" id="IPR036852">
    <property type="entry name" value="Peptidase_S8/S53_dom_sf"/>
</dbReference>
<dbReference type="Pfam" id="PF00082">
    <property type="entry name" value="Peptidase_S8"/>
    <property type="match status" value="1"/>
</dbReference>
<dbReference type="SUPFAM" id="SSF52743">
    <property type="entry name" value="Subtilisin-like"/>
    <property type="match status" value="1"/>
</dbReference>
<dbReference type="InterPro" id="IPR003137">
    <property type="entry name" value="PA_domain"/>
</dbReference>
<name>A0A177V6Y0_9BASI</name>
<dbReference type="PRINTS" id="PR00723">
    <property type="entry name" value="SUBTILISIN"/>
</dbReference>
<proteinExistence type="inferred from homology"/>
<dbReference type="Gene3D" id="2.60.40.10">
    <property type="entry name" value="Immunoglobulins"/>
    <property type="match status" value="1"/>
</dbReference>
<evidence type="ECO:0000256" key="2">
    <source>
        <dbReference type="ARBA" id="ARBA00022512"/>
    </source>
</evidence>
<evidence type="ECO:0000256" key="8">
    <source>
        <dbReference type="PROSITE-ProRule" id="PRU01240"/>
    </source>
</evidence>
<dbReference type="Pfam" id="PF06280">
    <property type="entry name" value="fn3_5"/>
    <property type="match status" value="1"/>
</dbReference>
<sequence length="923" mass="98477">MLRFRSFFPFLALFATALFKTQVDAGPSLLDGLHSTAPVNDLNVFIVVFEDQAPAPADYKYRASLVSDAHHNAFEAFLAEKIDPGAHTVRFRFTDPRFILATSVHLADPADEQKLRAFPHVKHVYRARQYALTAAVPSKIQRGDATMELKSKRASLPVVNTFEPHRMVGFDKVYAQGFWGQGQTVALIDTGVDYKHHVLNGGRPDRTACFGPGCPIKGGYAMYPDLNTVTNVTYSPDPYDTDGHGTATASAIIGNSPDRNFTGSAPAASLLAYKVFGEHTGPWDDHMLAAMLRAFYDGADIISMSISRSGGWPEDGPHSLLIPKLAQAGVITVAGPGNGGLRGIFDGQAPGSARTVTSVGSVQTNVLPGYTAKVVTSDGAHDLSYISARQFKFNQTMKLPVYATSKTPNQPADACKPLPDSTPDLSGHVVLIAGSSDIVECDFWEKSSNAAAKGARTILIYNSAPTSLEVADGARLPGVQVAAIFGPDGLSILDRLNKGQSVTLDFSASVAVNVVDKDFGGQINEWSGKALTWELQGGVSLLAIGGGLLMAALGGGYDLEDGVSEAIPMVAGLYASYRSAKGNGDSPDQIRSIFASTATLVTDTKSGSVLASVAQQGGGLANIYNAVNSITRVSPQALHLNDTMHFKGTQTLTISNVGKVKQRFSLVHRPAGTVYIYSDSSKGQLVTGVNRPVEGEQATVSFSPATFDLEPGRNQVVSVTFTPPPTNQPKVPIYSGFIDAKSDHDFGSVHASYLGVSANMNALPVLDRAGLPAIVDSKTLKPIVEENKVYQFLPDGTGGPSLGYRFLTGTAHWAVDLVPESFTADTLAALKNAPPSDQARFDPPAYAPGHVARVDWWLWQASSAGHSTVQASWTDYQNVTRPIEDGRYRFLLRALKLFGDPAAEDLYDSYISPAFSIKRAGKA</sequence>
<reference evidence="12" key="1">
    <citation type="submission" date="2016-04" db="EMBL/GenBank/DDBJ databases">
        <authorList>
            <person name="Nguyen H.D."/>
            <person name="Kesanakurti P."/>
            <person name="Cullis J."/>
            <person name="Levesque C.A."/>
            <person name="Hambleton S."/>
        </authorList>
    </citation>
    <scope>NUCLEOTIDE SEQUENCE</scope>
    <source>
        <strain evidence="12">DAOMC 238032</strain>
    </source>
</reference>
<dbReference type="GO" id="GO:0004252">
    <property type="term" value="F:serine-type endopeptidase activity"/>
    <property type="evidence" value="ECO:0007669"/>
    <property type="project" value="UniProtKB-UniRule"/>
</dbReference>
<keyword evidence="5 8" id="KW-0378">Hydrolase</keyword>
<feature type="active site" description="Charge relay system" evidence="7 8">
    <location>
        <position position="189"/>
    </location>
</feature>
<evidence type="ECO:0000259" key="11">
    <source>
        <dbReference type="Pfam" id="PF06280"/>
    </source>
</evidence>
<dbReference type="Proteomes" id="UP000077671">
    <property type="component" value="Unassembled WGS sequence"/>
</dbReference>
<dbReference type="GO" id="GO:0016020">
    <property type="term" value="C:membrane"/>
    <property type="evidence" value="ECO:0007669"/>
    <property type="project" value="InterPro"/>
</dbReference>
<evidence type="ECO:0000256" key="1">
    <source>
        <dbReference type="ARBA" id="ARBA00011073"/>
    </source>
</evidence>
<dbReference type="AlphaFoldDB" id="A0A177V6Y0"/>
<evidence type="ECO:0000313" key="12">
    <source>
        <dbReference type="EMBL" id="KAE8243105.1"/>
    </source>
</evidence>
<dbReference type="PROSITE" id="PS00136">
    <property type="entry name" value="SUBTILASE_ASP"/>
    <property type="match status" value="1"/>
</dbReference>
<evidence type="ECO:0000256" key="5">
    <source>
        <dbReference type="ARBA" id="ARBA00022801"/>
    </source>
</evidence>
<keyword evidence="4" id="KW-0732">Signal</keyword>